<reference evidence="2 6" key="3">
    <citation type="submission" date="2021-02" db="EMBL/GenBank/DDBJ databases">
        <title>Complete Genome Sequence of Cupriavidus oxalaticus Strain Ox1, a Soil Oxalate-Degrading Species.</title>
        <authorList>
            <person name="Palmieri F."/>
            <person name="Udriet P."/>
            <person name="Deuasquier M."/>
            <person name="Beaudoing E."/>
            <person name="Johnson S.L."/>
            <person name="Davenport K.W."/>
            <person name="Chain P.S."/>
            <person name="Bindschedler S."/>
            <person name="Junier P."/>
        </authorList>
    </citation>
    <scope>NUCLEOTIDE SEQUENCE [LARGE SCALE GENOMIC DNA]</scope>
    <source>
        <strain evidence="2 6">Ox1</strain>
    </source>
</reference>
<protein>
    <submittedName>
        <fullName evidence="1 3">Tyrosine-protein phosphatase</fullName>
        <ecNumber evidence="3">3.1.3.48</ecNumber>
    </submittedName>
</protein>
<dbReference type="AlphaFoldDB" id="A0A375GBI9"/>
<reference evidence="3 4" key="1">
    <citation type="submission" date="2018-01" db="EMBL/GenBank/DDBJ databases">
        <authorList>
            <person name="Clerissi C."/>
        </authorList>
    </citation>
    <scope>NUCLEOTIDE SEQUENCE [LARGE SCALE GENOMIC DNA]</scope>
    <source>
        <strain evidence="3">Cupriavidus oxalaticus LMG 2235</strain>
    </source>
</reference>
<dbReference type="EMBL" id="CP069812">
    <property type="protein sequence ID" value="QRQ94847.1"/>
    <property type="molecule type" value="Genomic_DNA"/>
</dbReference>
<dbReference type="Proteomes" id="UP000623307">
    <property type="component" value="Chromosome 2"/>
</dbReference>
<proteinExistence type="predicted"/>
<evidence type="ECO:0000313" key="1">
    <source>
        <dbReference type="EMBL" id="QEZ45770.1"/>
    </source>
</evidence>
<dbReference type="Pfam" id="PF13350">
    <property type="entry name" value="Y_phosphatase3"/>
    <property type="match status" value="1"/>
</dbReference>
<accession>A0A375GBI9</accession>
<reference evidence="1 5" key="2">
    <citation type="submission" date="2018-09" db="EMBL/GenBank/DDBJ databases">
        <title>Complete genome sequence of Cupriavidus oxalaticus T2, a bacterium capable of phenol tolerance and degradation.</title>
        <authorList>
            <person name="Yan J."/>
        </authorList>
    </citation>
    <scope>NUCLEOTIDE SEQUENCE [LARGE SCALE GENOMIC DNA]</scope>
    <source>
        <strain evidence="1 5">T2</strain>
    </source>
</reference>
<keyword evidence="6" id="KW-1185">Reference proteome</keyword>
<evidence type="ECO:0000313" key="6">
    <source>
        <dbReference type="Proteomes" id="UP000623307"/>
    </source>
</evidence>
<dbReference type="OrthoDB" id="1188001at2"/>
<sequence length="273" mass="29553">MNKWFQRALPQAHAIVSPGPAAVDSTVGNAALVFDTISNARDLGGLRGAAGRRVRSGRLYRSGNPALASAADLERLHALDLDMVVDFRSPGEKSPDEAGFGARFNWVAVPVLDGSMAMDVLMPRLRASTPAQIDGFMLEVYRDFPVRYRDAFGGFMQTAQEGKTLLFHCTAGKDRTGFASLLLLSALGVAQDDILANYLESNQRNARFNETALARMAQLGVSAEAMMPLLEVRASYLDASLQAIEQGWGSVDNYLGDALAVDVAQLRAHYLED</sequence>
<dbReference type="SUPFAM" id="SSF52799">
    <property type="entry name" value="(Phosphotyrosine protein) phosphatases II"/>
    <property type="match status" value="1"/>
</dbReference>
<dbReference type="EMBL" id="OGUS01000127">
    <property type="protein sequence ID" value="SPC16745.1"/>
    <property type="molecule type" value="Genomic_DNA"/>
</dbReference>
<evidence type="ECO:0000313" key="3">
    <source>
        <dbReference type="EMBL" id="SPC16745.1"/>
    </source>
</evidence>
<evidence type="ECO:0000313" key="4">
    <source>
        <dbReference type="Proteomes" id="UP000256862"/>
    </source>
</evidence>
<keyword evidence="3" id="KW-0378">Hydrolase</keyword>
<dbReference type="Proteomes" id="UP000325743">
    <property type="component" value="Chromosome 2"/>
</dbReference>
<evidence type="ECO:0000313" key="5">
    <source>
        <dbReference type="Proteomes" id="UP000325743"/>
    </source>
</evidence>
<dbReference type="GO" id="GO:0004725">
    <property type="term" value="F:protein tyrosine phosphatase activity"/>
    <property type="evidence" value="ECO:0007669"/>
    <property type="project" value="UniProtKB-EC"/>
</dbReference>
<dbReference type="Gene3D" id="3.90.190.10">
    <property type="entry name" value="Protein tyrosine phosphatase superfamily"/>
    <property type="match status" value="1"/>
</dbReference>
<dbReference type="InterPro" id="IPR029021">
    <property type="entry name" value="Prot-tyrosine_phosphatase-like"/>
</dbReference>
<name>A0A375GBI9_9BURK</name>
<dbReference type="GeneID" id="303490909"/>
<dbReference type="EMBL" id="CP032519">
    <property type="protein sequence ID" value="QEZ45770.1"/>
    <property type="molecule type" value="Genomic_DNA"/>
</dbReference>
<dbReference type="InterPro" id="IPR026893">
    <property type="entry name" value="Tyr/Ser_Pase_IphP-type"/>
</dbReference>
<gene>
    <name evidence="3" type="ORF">CO2235_50032</name>
    <name evidence="1" type="ORF">D2917_15730</name>
    <name evidence="2" type="ORF">JTE92_15300</name>
</gene>
<dbReference type="Proteomes" id="UP000256862">
    <property type="component" value="Chromosome CO2235"/>
</dbReference>
<evidence type="ECO:0000313" key="2">
    <source>
        <dbReference type="EMBL" id="QRQ94847.1"/>
    </source>
</evidence>
<organism evidence="1 5">
    <name type="scientific">Cupriavidus oxalaticus</name>
    <dbReference type="NCBI Taxonomy" id="96344"/>
    <lineage>
        <taxon>Bacteria</taxon>
        <taxon>Pseudomonadati</taxon>
        <taxon>Pseudomonadota</taxon>
        <taxon>Betaproteobacteria</taxon>
        <taxon>Burkholderiales</taxon>
        <taxon>Burkholderiaceae</taxon>
        <taxon>Cupriavidus</taxon>
    </lineage>
</organism>
<dbReference type="EC" id="3.1.3.48" evidence="3"/>
<dbReference type="InterPro" id="IPR016130">
    <property type="entry name" value="Tyr_Pase_AS"/>
</dbReference>
<dbReference type="PROSITE" id="PS00383">
    <property type="entry name" value="TYR_PHOSPHATASE_1"/>
    <property type="match status" value="1"/>
</dbReference>
<dbReference type="RefSeq" id="WP_063236923.1">
    <property type="nucleotide sequence ID" value="NZ_CP032519.1"/>
</dbReference>